<evidence type="ECO:0000313" key="7">
    <source>
        <dbReference type="EMBL" id="SDF92025.1"/>
    </source>
</evidence>
<sequence>MALDLTLAVPLFLVCAAVIAVGGVAMTAVADCLADRTGFGEALVGGILLGISTSFSGTVTSITAAVEGHASLAVSNGIGGIAVQTVFLAVGDILYRRANLEHAAASATALVQLGLLLLLLGLPLMAATMPAVAVAGLHPVSPVLLAVYLAGVRLTRSVQQQPMWFPQRTAELRVDQPEADPFPSLSTAALALRYAGLAAILGLAGWGIAQTGMDIVRATGLSQSFVGAAFTATSTSLPELVITLAAVRRGALQLAVSGIVGGNTFDVLFLVLSDAGYRPGSIYHAVGMPELFLIAWAIVMSAVLMLGLLHREKRGWAAIGWESVTLIAVYLLGLLVQVWAI</sequence>
<feature type="transmembrane region" description="Helical" evidence="5">
    <location>
        <begin position="194"/>
        <end position="213"/>
    </location>
</feature>
<evidence type="ECO:0000256" key="5">
    <source>
        <dbReference type="SAM" id="Phobius"/>
    </source>
</evidence>
<accession>A0A1G7Q0J4</accession>
<dbReference type="EMBL" id="FNCE01000003">
    <property type="protein sequence ID" value="SDF92025.1"/>
    <property type="molecule type" value="Genomic_DNA"/>
</dbReference>
<dbReference type="PANTHER" id="PTHR10846:SF8">
    <property type="entry name" value="INNER MEMBRANE PROTEIN YRBG"/>
    <property type="match status" value="1"/>
</dbReference>
<feature type="transmembrane region" description="Helical" evidence="5">
    <location>
        <begin position="6"/>
        <end position="30"/>
    </location>
</feature>
<keyword evidence="4 5" id="KW-0472">Membrane</keyword>
<keyword evidence="8" id="KW-1185">Reference proteome</keyword>
<dbReference type="GO" id="GO:0005262">
    <property type="term" value="F:calcium channel activity"/>
    <property type="evidence" value="ECO:0007669"/>
    <property type="project" value="TreeGrafter"/>
</dbReference>
<proteinExistence type="predicted"/>
<keyword evidence="3 5" id="KW-1133">Transmembrane helix</keyword>
<feature type="transmembrane region" description="Helical" evidence="5">
    <location>
        <begin position="42"/>
        <end position="66"/>
    </location>
</feature>
<feature type="domain" description="Sodium/calcium exchanger membrane region" evidence="6">
    <location>
        <begin position="9"/>
        <end position="125"/>
    </location>
</feature>
<gene>
    <name evidence="7" type="ORF">SAMN05216241_103169</name>
</gene>
<keyword evidence="2 5" id="KW-0812">Transmembrane</keyword>
<feature type="transmembrane region" description="Helical" evidence="5">
    <location>
        <begin position="132"/>
        <end position="151"/>
    </location>
</feature>
<dbReference type="Proteomes" id="UP000199415">
    <property type="component" value="Unassembled WGS sequence"/>
</dbReference>
<feature type="domain" description="Sodium/calcium exchanger membrane region" evidence="6">
    <location>
        <begin position="195"/>
        <end position="339"/>
    </location>
</feature>
<dbReference type="Pfam" id="PF01699">
    <property type="entry name" value="Na_Ca_ex"/>
    <property type="match status" value="2"/>
</dbReference>
<evidence type="ECO:0000256" key="1">
    <source>
        <dbReference type="ARBA" id="ARBA00004141"/>
    </source>
</evidence>
<evidence type="ECO:0000256" key="4">
    <source>
        <dbReference type="ARBA" id="ARBA00023136"/>
    </source>
</evidence>
<reference evidence="7 8" key="1">
    <citation type="submission" date="2016-10" db="EMBL/GenBank/DDBJ databases">
        <authorList>
            <person name="de Groot N.N."/>
        </authorList>
    </citation>
    <scope>NUCLEOTIDE SEQUENCE [LARGE SCALE GENOMIC DNA]</scope>
    <source>
        <strain evidence="7 8">DSM 25584</strain>
    </source>
</reference>
<feature type="transmembrane region" description="Helical" evidence="5">
    <location>
        <begin position="72"/>
        <end position="95"/>
    </location>
</feature>
<evidence type="ECO:0000313" key="8">
    <source>
        <dbReference type="Proteomes" id="UP000199415"/>
    </source>
</evidence>
<dbReference type="RefSeq" id="WP_090019293.1">
    <property type="nucleotide sequence ID" value="NZ_FNCE01000003.1"/>
</dbReference>
<dbReference type="InterPro" id="IPR004481">
    <property type="entry name" value="K/Na/Ca-exchanger"/>
</dbReference>
<evidence type="ECO:0000256" key="3">
    <source>
        <dbReference type="ARBA" id="ARBA00022989"/>
    </source>
</evidence>
<dbReference type="InterPro" id="IPR004837">
    <property type="entry name" value="NaCa_Exmemb"/>
</dbReference>
<feature type="transmembrane region" description="Helical" evidence="5">
    <location>
        <begin position="291"/>
        <end position="309"/>
    </location>
</feature>
<protein>
    <submittedName>
        <fullName evidence="7">Cation:H+ antiporter</fullName>
    </submittedName>
</protein>
<dbReference type="InterPro" id="IPR044880">
    <property type="entry name" value="NCX_ion-bd_dom_sf"/>
</dbReference>
<dbReference type="Gene3D" id="1.20.1420.30">
    <property type="entry name" value="NCX, central ion-binding region"/>
    <property type="match status" value="1"/>
</dbReference>
<feature type="transmembrane region" description="Helical" evidence="5">
    <location>
        <begin position="316"/>
        <end position="340"/>
    </location>
</feature>
<feature type="transmembrane region" description="Helical" evidence="5">
    <location>
        <begin position="254"/>
        <end position="271"/>
    </location>
</feature>
<name>A0A1G7Q0J4_9PROT</name>
<dbReference type="AlphaFoldDB" id="A0A1G7Q0J4"/>
<comment type="subcellular location">
    <subcellularLocation>
        <location evidence="1">Membrane</location>
        <topology evidence="1">Multi-pass membrane protein</topology>
    </subcellularLocation>
</comment>
<feature type="transmembrane region" description="Helical" evidence="5">
    <location>
        <begin position="107"/>
        <end position="126"/>
    </location>
</feature>
<evidence type="ECO:0000259" key="6">
    <source>
        <dbReference type="Pfam" id="PF01699"/>
    </source>
</evidence>
<dbReference type="PANTHER" id="PTHR10846">
    <property type="entry name" value="SODIUM/POTASSIUM/CALCIUM EXCHANGER"/>
    <property type="match status" value="1"/>
</dbReference>
<dbReference type="STRING" id="1082479.SAMN05216241_103169"/>
<dbReference type="GO" id="GO:0006874">
    <property type="term" value="P:intracellular calcium ion homeostasis"/>
    <property type="evidence" value="ECO:0007669"/>
    <property type="project" value="TreeGrafter"/>
</dbReference>
<dbReference type="OrthoDB" id="153124at2"/>
<dbReference type="GO" id="GO:0008273">
    <property type="term" value="F:calcium, potassium:sodium antiporter activity"/>
    <property type="evidence" value="ECO:0007669"/>
    <property type="project" value="TreeGrafter"/>
</dbReference>
<dbReference type="GO" id="GO:0005886">
    <property type="term" value="C:plasma membrane"/>
    <property type="evidence" value="ECO:0007669"/>
    <property type="project" value="TreeGrafter"/>
</dbReference>
<organism evidence="7 8">
    <name type="scientific">Limimonas halophila</name>
    <dbReference type="NCBI Taxonomy" id="1082479"/>
    <lineage>
        <taxon>Bacteria</taxon>
        <taxon>Pseudomonadati</taxon>
        <taxon>Pseudomonadota</taxon>
        <taxon>Alphaproteobacteria</taxon>
        <taxon>Rhodospirillales</taxon>
        <taxon>Rhodovibrionaceae</taxon>
        <taxon>Limimonas</taxon>
    </lineage>
</organism>
<evidence type="ECO:0000256" key="2">
    <source>
        <dbReference type="ARBA" id="ARBA00022692"/>
    </source>
</evidence>